<evidence type="ECO:0000313" key="1">
    <source>
        <dbReference type="EMBL" id="KAG0477677.1"/>
    </source>
</evidence>
<dbReference type="AlphaFoldDB" id="A0A835QZU8"/>
<dbReference type="Proteomes" id="UP000639772">
    <property type="component" value="Chromosome 6"/>
</dbReference>
<proteinExistence type="predicted"/>
<comment type="caution">
    <text evidence="1">The sequence shown here is derived from an EMBL/GenBank/DDBJ whole genome shotgun (WGS) entry which is preliminary data.</text>
</comment>
<organism evidence="1 2">
    <name type="scientific">Vanilla planifolia</name>
    <name type="common">Vanilla</name>
    <dbReference type="NCBI Taxonomy" id="51239"/>
    <lineage>
        <taxon>Eukaryota</taxon>
        <taxon>Viridiplantae</taxon>
        <taxon>Streptophyta</taxon>
        <taxon>Embryophyta</taxon>
        <taxon>Tracheophyta</taxon>
        <taxon>Spermatophyta</taxon>
        <taxon>Magnoliopsida</taxon>
        <taxon>Liliopsida</taxon>
        <taxon>Asparagales</taxon>
        <taxon>Orchidaceae</taxon>
        <taxon>Vanilloideae</taxon>
        <taxon>Vanilleae</taxon>
        <taxon>Vanilla</taxon>
    </lineage>
</organism>
<protein>
    <submittedName>
        <fullName evidence="1">Uncharacterized protein</fullName>
    </submittedName>
</protein>
<sequence>MRGHRGASATAAQNQQGVSSPLSCEVIEELSWRINHVDNGSKCSTIINVRSARKFCGAGTRIVFGIPLPNNTDSLLHQGENKLIFANKYCGVEYPSKIHWLGMVASSSLKGTLLSLGEVLITLIEASA</sequence>
<accession>A0A835QZU8</accession>
<reference evidence="1 2" key="1">
    <citation type="journal article" date="2020" name="Nat. Food">
        <title>A phased Vanilla planifolia genome enables genetic improvement of flavour and production.</title>
        <authorList>
            <person name="Hasing T."/>
            <person name="Tang H."/>
            <person name="Brym M."/>
            <person name="Khazi F."/>
            <person name="Huang T."/>
            <person name="Chambers A.H."/>
        </authorList>
    </citation>
    <scope>NUCLEOTIDE SEQUENCE [LARGE SCALE GENOMIC DNA]</scope>
    <source>
        <tissue evidence="1">Leaf</tissue>
    </source>
</reference>
<name>A0A835QZU8_VANPL</name>
<evidence type="ECO:0000313" key="2">
    <source>
        <dbReference type="Proteomes" id="UP000639772"/>
    </source>
</evidence>
<dbReference type="EMBL" id="JADCNM010000006">
    <property type="protein sequence ID" value="KAG0477677.1"/>
    <property type="molecule type" value="Genomic_DNA"/>
</dbReference>
<gene>
    <name evidence="1" type="ORF">HPP92_012396</name>
</gene>